<evidence type="ECO:0008006" key="4">
    <source>
        <dbReference type="Google" id="ProtNLM"/>
    </source>
</evidence>
<accession>A0A8E1RVM2</accession>
<proteinExistence type="predicted"/>
<keyword evidence="1" id="KW-0732">Signal</keyword>
<evidence type="ECO:0000313" key="2">
    <source>
        <dbReference type="EMBL" id="KTS66113.1"/>
    </source>
</evidence>
<dbReference type="AlphaFoldDB" id="A0A8E1RVM2"/>
<dbReference type="EMBL" id="LDSE01000033">
    <property type="protein sequence ID" value="KTS66113.1"/>
    <property type="molecule type" value="Genomic_DNA"/>
</dbReference>
<name>A0A8E1RVM2_9GAMM</name>
<reference evidence="2 3" key="1">
    <citation type="journal article" date="2016" name="Front. Microbiol.">
        <title>Genomic Resource of Rice Seed Associated Bacteria.</title>
        <authorList>
            <person name="Midha S."/>
            <person name="Bansal K."/>
            <person name="Sharma S."/>
            <person name="Kumar N."/>
            <person name="Patil P.P."/>
            <person name="Chaudhry V."/>
            <person name="Patil P.B."/>
        </authorList>
    </citation>
    <scope>NUCLEOTIDE SEQUENCE [LARGE SCALE GENOMIC DNA]</scope>
    <source>
        <strain evidence="2 3">SA3</strain>
    </source>
</reference>
<gene>
    <name evidence="2" type="ORF">SA3R_19230</name>
</gene>
<protein>
    <recommendedName>
        <fullName evidence="4">Type 1 fimbrial protein</fullName>
    </recommendedName>
</protein>
<organism evidence="2 3">
    <name type="scientific">Pantoea dispersa</name>
    <dbReference type="NCBI Taxonomy" id="59814"/>
    <lineage>
        <taxon>Bacteria</taxon>
        <taxon>Pseudomonadati</taxon>
        <taxon>Pseudomonadota</taxon>
        <taxon>Gammaproteobacteria</taxon>
        <taxon>Enterobacterales</taxon>
        <taxon>Erwiniaceae</taxon>
        <taxon>Pantoea</taxon>
    </lineage>
</organism>
<sequence>MLLPMIALLTSHATLAADGQITFVGAIVEPSCDYAVTRSVSLNCTREGIKKSETLQVNGAARELPYALGTARIIRERGLTFLQVEYN</sequence>
<dbReference type="Proteomes" id="UP000071979">
    <property type="component" value="Unassembled WGS sequence"/>
</dbReference>
<feature type="chain" id="PRO_5034140767" description="Type 1 fimbrial protein" evidence="1">
    <location>
        <begin position="17"/>
        <end position="87"/>
    </location>
</feature>
<comment type="caution">
    <text evidence="2">The sequence shown here is derived from an EMBL/GenBank/DDBJ whole genome shotgun (WGS) entry which is preliminary data.</text>
</comment>
<evidence type="ECO:0000256" key="1">
    <source>
        <dbReference type="SAM" id="SignalP"/>
    </source>
</evidence>
<feature type="signal peptide" evidence="1">
    <location>
        <begin position="1"/>
        <end position="16"/>
    </location>
</feature>
<evidence type="ECO:0000313" key="3">
    <source>
        <dbReference type="Proteomes" id="UP000071979"/>
    </source>
</evidence>